<dbReference type="EMBL" id="JAUEPS010000034">
    <property type="protein sequence ID" value="KAK0451193.1"/>
    <property type="molecule type" value="Genomic_DNA"/>
</dbReference>
<evidence type="ECO:0000256" key="2">
    <source>
        <dbReference type="RuleBase" id="RU368122"/>
    </source>
</evidence>
<dbReference type="InterPro" id="IPR005103">
    <property type="entry name" value="AA9_LPMO"/>
</dbReference>
<dbReference type="GeneID" id="85357406"/>
<gene>
    <name evidence="4" type="ORF">EV420DRAFT_1561380</name>
</gene>
<evidence type="ECO:0000313" key="4">
    <source>
        <dbReference type="EMBL" id="KAK0451193.1"/>
    </source>
</evidence>
<reference evidence="4" key="1">
    <citation type="submission" date="2023-06" db="EMBL/GenBank/DDBJ databases">
        <authorList>
            <consortium name="Lawrence Berkeley National Laboratory"/>
            <person name="Ahrendt S."/>
            <person name="Sahu N."/>
            <person name="Indic B."/>
            <person name="Wong-Bajracharya J."/>
            <person name="Merenyi Z."/>
            <person name="Ke H.-M."/>
            <person name="Monk M."/>
            <person name="Kocsube S."/>
            <person name="Drula E."/>
            <person name="Lipzen A."/>
            <person name="Balint B."/>
            <person name="Henrissat B."/>
            <person name="Andreopoulos B."/>
            <person name="Martin F.M."/>
            <person name="Harder C.B."/>
            <person name="Rigling D."/>
            <person name="Ford K.L."/>
            <person name="Foster G.D."/>
            <person name="Pangilinan J."/>
            <person name="Papanicolaou A."/>
            <person name="Barry K."/>
            <person name="LaButti K."/>
            <person name="Viragh M."/>
            <person name="Koriabine M."/>
            <person name="Yan M."/>
            <person name="Riley R."/>
            <person name="Champramary S."/>
            <person name="Plett K.L."/>
            <person name="Tsai I.J."/>
            <person name="Slot J."/>
            <person name="Sipos G."/>
            <person name="Plett J."/>
            <person name="Nagy L.G."/>
            <person name="Grigoriev I.V."/>
        </authorList>
    </citation>
    <scope>NUCLEOTIDE SEQUENCE</scope>
    <source>
        <strain evidence="4">CCBAS 213</strain>
    </source>
</reference>
<keyword evidence="2" id="KW-0119">Carbohydrate metabolism</keyword>
<dbReference type="GO" id="GO:0008810">
    <property type="term" value="F:cellulase activity"/>
    <property type="evidence" value="ECO:0007669"/>
    <property type="project" value="UniProtKB-UniRule"/>
</dbReference>
<keyword evidence="2" id="KW-0136">Cellulose degradation</keyword>
<dbReference type="EC" id="1.14.99.56" evidence="2"/>
<dbReference type="RefSeq" id="XP_060327530.1">
    <property type="nucleotide sequence ID" value="XM_060473858.1"/>
</dbReference>
<dbReference type="Proteomes" id="UP001175211">
    <property type="component" value="Unassembled WGS sequence"/>
</dbReference>
<evidence type="ECO:0000256" key="1">
    <source>
        <dbReference type="ARBA" id="ARBA00023157"/>
    </source>
</evidence>
<organism evidence="4 5">
    <name type="scientific">Armillaria tabescens</name>
    <name type="common">Ringless honey mushroom</name>
    <name type="synonym">Agaricus tabescens</name>
    <dbReference type="NCBI Taxonomy" id="1929756"/>
    <lineage>
        <taxon>Eukaryota</taxon>
        <taxon>Fungi</taxon>
        <taxon>Dikarya</taxon>
        <taxon>Basidiomycota</taxon>
        <taxon>Agaricomycotina</taxon>
        <taxon>Agaricomycetes</taxon>
        <taxon>Agaricomycetidae</taxon>
        <taxon>Agaricales</taxon>
        <taxon>Marasmiineae</taxon>
        <taxon>Physalacriaceae</taxon>
        <taxon>Desarmillaria</taxon>
    </lineage>
</organism>
<dbReference type="PANTHER" id="PTHR33353:SF11">
    <property type="entry name" value="GLYCOSYLHYDROLASE FAMILY 61-7 PROTEIN"/>
    <property type="match status" value="1"/>
</dbReference>
<sequence length="330" mass="36284">MMPDRVYSYVTRYRFHAIRGLFFEPQTINLQLEAVRRIVLRWKTIDKKRIIYSSPGDSTRQPVTAALLLSGQLLILGNHLVYNRIHPFFSDRRYISFTKEQKILGQYLLNMRLSANFLSLTVFLQSSPSLAHYIWDSVIAGSTTSSAAVRMPLSNGPVLNVTSPDVVCNVNPTPATATVTVAAGSTLGFNCDDNVYHLGPAAIYLGQAPGSVAEWDGSGERWFKIAEWGATFDPLSFTDFRVTQLKTTIPSDLPAGEYLARIEQIGIHIPYAPQFFISCAQIKITGGGSVSPAMVSIPGYLSPTDPSLMVNIYDPTFTSYTVPGPAVFSG</sequence>
<dbReference type="CDD" id="cd21175">
    <property type="entry name" value="LPMO_AA9"/>
    <property type="match status" value="1"/>
</dbReference>
<keyword evidence="4" id="KW-0378">Hydrolase</keyword>
<feature type="domain" description="Auxiliary Activity family 9 catalytic" evidence="3">
    <location>
        <begin position="132"/>
        <end position="320"/>
    </location>
</feature>
<name>A0AA39JYP8_ARMTA</name>
<keyword evidence="5" id="KW-1185">Reference proteome</keyword>
<dbReference type="GO" id="GO:0030248">
    <property type="term" value="F:cellulose binding"/>
    <property type="evidence" value="ECO:0007669"/>
    <property type="project" value="UniProtKB-UniRule"/>
</dbReference>
<dbReference type="Gene3D" id="2.70.50.70">
    <property type="match status" value="1"/>
</dbReference>
<protein>
    <recommendedName>
        <fullName evidence="2">AA9 family lytic polysaccharide monooxygenase</fullName>
        <ecNumber evidence="2">1.14.99.56</ecNumber>
    </recommendedName>
    <alternativeName>
        <fullName evidence="2">Endo-beta-1,4-glucanase</fullName>
    </alternativeName>
    <alternativeName>
        <fullName evidence="2">Glycosyl hydrolase 61 family protein</fullName>
    </alternativeName>
</protein>
<proteinExistence type="predicted"/>
<dbReference type="InterPro" id="IPR049892">
    <property type="entry name" value="AA9"/>
</dbReference>
<dbReference type="Pfam" id="PF03443">
    <property type="entry name" value="AA9"/>
    <property type="match status" value="1"/>
</dbReference>
<comment type="domain">
    <text evidence="2">Has a modular structure: an endo-beta-1,4-glucanase catalytic module at the N-terminus, a linker rich in serines and threonines, and a C-terminal carbohydrate-binding module (CBM).</text>
</comment>
<dbReference type="AlphaFoldDB" id="A0AA39JYP8"/>
<dbReference type="GO" id="GO:0005576">
    <property type="term" value="C:extracellular region"/>
    <property type="evidence" value="ECO:0007669"/>
    <property type="project" value="UniProtKB-SubCell"/>
</dbReference>
<evidence type="ECO:0000313" key="5">
    <source>
        <dbReference type="Proteomes" id="UP001175211"/>
    </source>
</evidence>
<dbReference type="PANTHER" id="PTHR33353">
    <property type="entry name" value="PUTATIVE (AFU_ORTHOLOGUE AFUA_1G12560)-RELATED"/>
    <property type="match status" value="1"/>
</dbReference>
<keyword evidence="2" id="KW-0624">Polysaccharide degradation</keyword>
<comment type="catalytic activity">
    <reaction evidence="2">
        <text>[(1-&gt;4)-beta-D-glucosyl]n+m + reduced acceptor + O2 = 4-dehydro-beta-D-glucosyl-[(1-&gt;4)-beta-D-glucosyl]n-1 + [(1-&gt;4)-beta-D-glucosyl]m + acceptor + H2O.</text>
        <dbReference type="EC" id="1.14.99.56"/>
    </reaction>
</comment>
<keyword evidence="2" id="KW-0964">Secreted</keyword>
<keyword evidence="1 2" id="KW-1015">Disulfide bond</keyword>
<comment type="caution">
    <text evidence="4">The sequence shown here is derived from an EMBL/GenBank/DDBJ whole genome shotgun (WGS) entry which is preliminary data.</text>
</comment>
<comment type="subcellular location">
    <subcellularLocation>
        <location evidence="2">Secreted</location>
    </subcellularLocation>
</comment>
<dbReference type="GO" id="GO:0030245">
    <property type="term" value="P:cellulose catabolic process"/>
    <property type="evidence" value="ECO:0007669"/>
    <property type="project" value="UniProtKB-UniRule"/>
</dbReference>
<evidence type="ECO:0000259" key="3">
    <source>
        <dbReference type="Pfam" id="PF03443"/>
    </source>
</evidence>
<accession>A0AA39JYP8</accession>
<comment type="function">
    <text evidence="2">Lytic polysaccharide monooxygenase (LMPO) that depolymerizes crystalline and amorphous polysaccharides via the oxidation of scissile alpha- or beta-(1-4)-glycosidic bonds, yielding C1 and/or C4 oxidation products. Catalysis by LPMOs requires the reduction of the active-site copper from Cu(II) to Cu(I) by a reducing agent and H(2)O(2) or O(2) as a cosubstrate.</text>
</comment>